<dbReference type="PANTHER" id="PTHR30442:SF0">
    <property type="entry name" value="FE(3+) DICITRATE TRANSPORT PROTEIN FECA"/>
    <property type="match status" value="1"/>
</dbReference>
<evidence type="ECO:0000313" key="14">
    <source>
        <dbReference type="Proteomes" id="UP000038200"/>
    </source>
</evidence>
<keyword evidence="2 8" id="KW-0813">Transport</keyword>
<keyword evidence="7 8" id="KW-0998">Cell outer membrane</keyword>
<protein>
    <submittedName>
        <fullName evidence="13">TonB-dependent siderophore receptor</fullName>
    </submittedName>
</protein>
<dbReference type="InterPro" id="IPR039426">
    <property type="entry name" value="TonB-dep_rcpt-like"/>
</dbReference>
<dbReference type="AlphaFoldDB" id="A0A0B7IT30"/>
<dbReference type="CDD" id="cd01347">
    <property type="entry name" value="ligand_gated_channel"/>
    <property type="match status" value="1"/>
</dbReference>
<evidence type="ECO:0000313" key="12">
    <source>
        <dbReference type="EMBL" id="CEN44079.1"/>
    </source>
</evidence>
<feature type="domain" description="TonB-dependent receptor plug" evidence="11">
    <location>
        <begin position="139"/>
        <end position="249"/>
    </location>
</feature>
<keyword evidence="5 9" id="KW-0798">TonB box</keyword>
<proteinExistence type="inferred from homology"/>
<evidence type="ECO:0000256" key="5">
    <source>
        <dbReference type="ARBA" id="ARBA00023077"/>
    </source>
</evidence>
<accession>A0A0B7IT30</accession>
<dbReference type="PANTHER" id="PTHR30442">
    <property type="entry name" value="IRON III DICITRATE TRANSPORT PROTEIN FECA"/>
    <property type="match status" value="1"/>
</dbReference>
<dbReference type="InterPro" id="IPR000531">
    <property type="entry name" value="Beta-barrel_TonB"/>
</dbReference>
<gene>
    <name evidence="12" type="ORF">CCAND38_150058</name>
    <name evidence="13" type="ORF">CCAND93_380005</name>
</gene>
<dbReference type="Pfam" id="PF13715">
    <property type="entry name" value="CarbopepD_reg_2"/>
    <property type="match status" value="1"/>
</dbReference>
<dbReference type="Pfam" id="PF07715">
    <property type="entry name" value="Plug"/>
    <property type="match status" value="1"/>
</dbReference>
<dbReference type="EMBL" id="CDOI01000057">
    <property type="protein sequence ID" value="CEN44079.1"/>
    <property type="molecule type" value="Genomic_DNA"/>
</dbReference>
<evidence type="ECO:0000256" key="8">
    <source>
        <dbReference type="PROSITE-ProRule" id="PRU01360"/>
    </source>
</evidence>
<name>A0A0B7IT30_9FLAO</name>
<dbReference type="PROSITE" id="PS52016">
    <property type="entry name" value="TONB_DEPENDENT_REC_3"/>
    <property type="match status" value="1"/>
</dbReference>
<dbReference type="InterPro" id="IPR012910">
    <property type="entry name" value="Plug_dom"/>
</dbReference>
<keyword evidence="15" id="KW-1185">Reference proteome</keyword>
<keyword evidence="4 8" id="KW-0812">Transmembrane</keyword>
<comment type="similarity">
    <text evidence="8 9">Belongs to the TonB-dependent receptor family.</text>
</comment>
<dbReference type="EMBL" id="CDOL01000226">
    <property type="protein sequence ID" value="CEN53118.1"/>
    <property type="molecule type" value="Genomic_DNA"/>
</dbReference>
<dbReference type="Gene3D" id="2.40.170.20">
    <property type="entry name" value="TonB-dependent receptor, beta-barrel domain"/>
    <property type="match status" value="1"/>
</dbReference>
<dbReference type="GO" id="GO:0009279">
    <property type="term" value="C:cell outer membrane"/>
    <property type="evidence" value="ECO:0007669"/>
    <property type="project" value="UniProtKB-SubCell"/>
</dbReference>
<dbReference type="Gene3D" id="2.60.40.1120">
    <property type="entry name" value="Carboxypeptidase-like, regulatory domain"/>
    <property type="match status" value="1"/>
</dbReference>
<dbReference type="InterPro" id="IPR008969">
    <property type="entry name" value="CarboxyPept-like_regulatory"/>
</dbReference>
<evidence type="ECO:0000256" key="3">
    <source>
        <dbReference type="ARBA" id="ARBA00022452"/>
    </source>
</evidence>
<dbReference type="InterPro" id="IPR036942">
    <property type="entry name" value="Beta-barrel_TonB_sf"/>
</dbReference>
<reference evidence="14 15" key="1">
    <citation type="submission" date="2015-01" db="EMBL/GenBank/DDBJ databases">
        <authorList>
            <person name="MANFREDI Pablo"/>
        </authorList>
    </citation>
    <scope>NUCLEOTIDE SEQUENCE [LARGE SCALE GENOMIC DNA]</scope>
    <source>
        <strain evidence="12 15">CcD38</strain>
        <strain evidence="13 14">CcD93</strain>
    </source>
</reference>
<dbReference type="SUPFAM" id="SSF56935">
    <property type="entry name" value="Porins"/>
    <property type="match status" value="1"/>
</dbReference>
<comment type="subcellular location">
    <subcellularLocation>
        <location evidence="1 8">Cell outer membrane</location>
        <topology evidence="1 8">Multi-pass membrane protein</topology>
    </subcellularLocation>
</comment>
<dbReference type="STRING" id="1848903.CCAND38_150058"/>
<keyword evidence="13" id="KW-0675">Receptor</keyword>
<dbReference type="Proteomes" id="UP000038200">
    <property type="component" value="Unassembled WGS sequence"/>
</dbReference>
<dbReference type="InterPro" id="IPR037066">
    <property type="entry name" value="Plug_dom_sf"/>
</dbReference>
<keyword evidence="3 8" id="KW-1134">Transmembrane beta strand</keyword>
<evidence type="ECO:0000259" key="11">
    <source>
        <dbReference type="Pfam" id="PF07715"/>
    </source>
</evidence>
<evidence type="ECO:0000256" key="4">
    <source>
        <dbReference type="ARBA" id="ARBA00022692"/>
    </source>
</evidence>
<evidence type="ECO:0000256" key="2">
    <source>
        <dbReference type="ARBA" id="ARBA00022448"/>
    </source>
</evidence>
<dbReference type="GO" id="GO:0033214">
    <property type="term" value="P:siderophore-iron import into cell"/>
    <property type="evidence" value="ECO:0007669"/>
    <property type="project" value="TreeGrafter"/>
</dbReference>
<dbReference type="RefSeq" id="WP_052458082.1">
    <property type="nucleotide sequence ID" value="NZ_CDOH01000126.1"/>
</dbReference>
<evidence type="ECO:0000313" key="15">
    <source>
        <dbReference type="Proteomes" id="UP000045051"/>
    </source>
</evidence>
<evidence type="ECO:0000256" key="1">
    <source>
        <dbReference type="ARBA" id="ARBA00004571"/>
    </source>
</evidence>
<evidence type="ECO:0000259" key="10">
    <source>
        <dbReference type="Pfam" id="PF00593"/>
    </source>
</evidence>
<evidence type="ECO:0000313" key="13">
    <source>
        <dbReference type="EMBL" id="CEN53118.1"/>
    </source>
</evidence>
<dbReference type="Proteomes" id="UP000045051">
    <property type="component" value="Unassembled WGS sequence"/>
</dbReference>
<evidence type="ECO:0000256" key="6">
    <source>
        <dbReference type="ARBA" id="ARBA00023136"/>
    </source>
</evidence>
<dbReference type="SUPFAM" id="SSF49464">
    <property type="entry name" value="Carboxypeptidase regulatory domain-like"/>
    <property type="match status" value="1"/>
</dbReference>
<sequence>MRKNNSISLAKNILIGSMSSFLLLNAENKLYAYSEKLNSKSIQTAQFQIEGQVTNDKGEAMAGVSIFIKGNPHKGTLSDSNGHFSLTISPNEILVFKHLGYQTKEVSVGNNSSLNIVLLLETEQLSEVTVTSTGTKRNIKDFTGTVNVVSASQIKELAIPSVGDAVRFIPGANYQDEDGRGLRPSIGLRGLDPSRSTSTLVLVDGKIPIGQSYTDMATYYMMPVGAIESVEVIKGASPVLYGSGSIGGVLNIITKKGGQTPKSSVNLQYGNGNAINIGAETSGSVSDMTYYAGYHRKQGDGLRTSRSKFAVNDLTLNLEGNFGEKHQWKIFLNAFTEDSDTPGGLNQKQWEENPKQSVNPYDFFEARRFSGTFSYKRIFDENNSLTSAVYGSYLERDWWLDNRHSDPAKRKFTAALRNIPSIGIFSDYERLNDLWGHKNKLLAGIRLHGDITNMISVAGDEFGVKSGKETSSSVNAISVMEGYIFDEFFLNDQFSISPALRYTHADYGVKNYTAGSWRSATEKALTYSFGAFYKFSEQYRIYATYSKGYQMPRFRDAMEASEDLNAESSNNYEIGFRTQPAEWIDLDLSAYILDFDNKIVRESGLLKNGVKSLHQGIEGSGNIYLSKNIKLYGNASIQKATFSTGTYKGNRLPYAPKYMASAGIRHQIEIGTGVLSTNVYGNFVSTQFSDVANTEAGSANGNIGAIPRYYLLNATINYRIGNWNFNANGLNLLNRTYFTSRHSSWGGIMPASTINVAVGASYSF</sequence>
<evidence type="ECO:0000256" key="7">
    <source>
        <dbReference type="ARBA" id="ARBA00023237"/>
    </source>
</evidence>
<keyword evidence="6 8" id="KW-0472">Membrane</keyword>
<dbReference type="Gene3D" id="2.170.130.10">
    <property type="entry name" value="TonB-dependent receptor, plug domain"/>
    <property type="match status" value="1"/>
</dbReference>
<dbReference type="Pfam" id="PF00593">
    <property type="entry name" value="TonB_dep_Rec_b-barrel"/>
    <property type="match status" value="1"/>
</dbReference>
<feature type="domain" description="TonB-dependent receptor-like beta-barrel" evidence="10">
    <location>
        <begin position="333"/>
        <end position="732"/>
    </location>
</feature>
<organism evidence="13 14">
    <name type="scientific">Capnocytophaga canis</name>
    <dbReference type="NCBI Taxonomy" id="1848903"/>
    <lineage>
        <taxon>Bacteria</taxon>
        <taxon>Pseudomonadati</taxon>
        <taxon>Bacteroidota</taxon>
        <taxon>Flavobacteriia</taxon>
        <taxon>Flavobacteriales</taxon>
        <taxon>Flavobacteriaceae</taxon>
        <taxon>Capnocytophaga</taxon>
    </lineage>
</organism>
<evidence type="ECO:0000256" key="9">
    <source>
        <dbReference type="RuleBase" id="RU003357"/>
    </source>
</evidence>